<dbReference type="PROSITE" id="PS00061">
    <property type="entry name" value="ADH_SHORT"/>
    <property type="match status" value="1"/>
</dbReference>
<evidence type="ECO:0000256" key="1">
    <source>
        <dbReference type="ARBA" id="ARBA00006484"/>
    </source>
</evidence>
<sequence length="255" mass="26213">MNTQLNGKIALVTGSNAGIGRATAVLLAANGAKVGVSYLNNKEQGEETVAIIRQAGGQAELFQADVTDAAQIESLVSGVESAFGGTIDILVNNAGHMVQRVPNVDMTEEMYDKIMNVNLKSTVFMCKRVIPGMKAKGAGRIVNMASVAGHNGGGPGASIYAASKAAISAYSKGLAKEVAGDGVTVNIVSPGFIGQTAFHSTFTTDAARQATIGGIPLKREGTPEDVAGAVLYLTSELGAYLTGETIEVNGGMFMR</sequence>
<evidence type="ECO:0000313" key="2">
    <source>
        <dbReference type="EMBL" id="MCU6795193.1"/>
    </source>
</evidence>
<organism evidence="2 3">
    <name type="scientific">Paenibacillus baimaensis</name>
    <dbReference type="NCBI Taxonomy" id="2982185"/>
    <lineage>
        <taxon>Bacteria</taxon>
        <taxon>Bacillati</taxon>
        <taxon>Bacillota</taxon>
        <taxon>Bacilli</taxon>
        <taxon>Bacillales</taxon>
        <taxon>Paenibacillaceae</taxon>
        <taxon>Paenibacillus</taxon>
    </lineage>
</organism>
<dbReference type="PANTHER" id="PTHR42879:SF2">
    <property type="entry name" value="3-OXOACYL-[ACYL-CARRIER-PROTEIN] REDUCTASE FABG"/>
    <property type="match status" value="1"/>
</dbReference>
<dbReference type="Pfam" id="PF13561">
    <property type="entry name" value="adh_short_C2"/>
    <property type="match status" value="1"/>
</dbReference>
<dbReference type="InterPro" id="IPR020904">
    <property type="entry name" value="Sc_DH/Rdtase_CS"/>
</dbReference>
<dbReference type="SUPFAM" id="SSF51735">
    <property type="entry name" value="NAD(P)-binding Rossmann-fold domains"/>
    <property type="match status" value="1"/>
</dbReference>
<dbReference type="EMBL" id="JAOQIO010000094">
    <property type="protein sequence ID" value="MCU6795193.1"/>
    <property type="molecule type" value="Genomic_DNA"/>
</dbReference>
<comment type="caution">
    <text evidence="2">The sequence shown here is derived from an EMBL/GenBank/DDBJ whole genome shotgun (WGS) entry which is preliminary data.</text>
</comment>
<dbReference type="InterPro" id="IPR036291">
    <property type="entry name" value="NAD(P)-bd_dom_sf"/>
</dbReference>
<protein>
    <submittedName>
        <fullName evidence="2">Glucose 1-dehydrogenase</fullName>
        <ecNumber evidence="2">1.1.1.47</ecNumber>
    </submittedName>
</protein>
<gene>
    <name evidence="2" type="ORF">OB236_24095</name>
</gene>
<keyword evidence="2" id="KW-0560">Oxidoreductase</keyword>
<dbReference type="RefSeq" id="WP_262686235.1">
    <property type="nucleotide sequence ID" value="NZ_JAOQIO010000094.1"/>
</dbReference>
<reference evidence="2 3" key="1">
    <citation type="submission" date="2022-09" db="EMBL/GenBank/DDBJ databases">
        <authorList>
            <person name="Han X.L."/>
            <person name="Wang Q."/>
            <person name="Lu T."/>
        </authorList>
    </citation>
    <scope>NUCLEOTIDE SEQUENCE [LARGE SCALE GENOMIC DNA]</scope>
    <source>
        <strain evidence="2 3">WQ 127069</strain>
    </source>
</reference>
<dbReference type="PRINTS" id="PR00080">
    <property type="entry name" value="SDRFAMILY"/>
</dbReference>
<evidence type="ECO:0000313" key="3">
    <source>
        <dbReference type="Proteomes" id="UP001652445"/>
    </source>
</evidence>
<proteinExistence type="inferred from homology"/>
<comment type="similarity">
    <text evidence="1">Belongs to the short-chain dehydrogenases/reductases (SDR) family.</text>
</comment>
<dbReference type="PANTHER" id="PTHR42879">
    <property type="entry name" value="3-OXOACYL-(ACYL-CARRIER-PROTEIN) REDUCTASE"/>
    <property type="match status" value="1"/>
</dbReference>
<dbReference type="Proteomes" id="UP001652445">
    <property type="component" value="Unassembled WGS sequence"/>
</dbReference>
<dbReference type="PRINTS" id="PR00081">
    <property type="entry name" value="GDHRDH"/>
</dbReference>
<dbReference type="Gene3D" id="3.40.50.720">
    <property type="entry name" value="NAD(P)-binding Rossmann-like Domain"/>
    <property type="match status" value="1"/>
</dbReference>
<name>A0ABT2UKP3_9BACL</name>
<dbReference type="NCBIfam" id="NF005559">
    <property type="entry name" value="PRK07231.1"/>
    <property type="match status" value="1"/>
</dbReference>
<dbReference type="GO" id="GO:0047936">
    <property type="term" value="F:glucose 1-dehydrogenase [NAD(P)+] activity"/>
    <property type="evidence" value="ECO:0007669"/>
    <property type="project" value="UniProtKB-EC"/>
</dbReference>
<dbReference type="EC" id="1.1.1.47" evidence="2"/>
<dbReference type="InterPro" id="IPR002347">
    <property type="entry name" value="SDR_fam"/>
</dbReference>
<dbReference type="InterPro" id="IPR050259">
    <property type="entry name" value="SDR"/>
</dbReference>
<accession>A0ABT2UKP3</accession>
<keyword evidence="3" id="KW-1185">Reference proteome</keyword>